<dbReference type="InterPro" id="IPR012551">
    <property type="entry name" value="DUF1707_SHOCT-like"/>
</dbReference>
<proteinExistence type="predicted"/>
<organism evidence="4 5">
    <name type="scientific">Microlunatus elymi</name>
    <dbReference type="NCBI Taxonomy" id="2596828"/>
    <lineage>
        <taxon>Bacteria</taxon>
        <taxon>Bacillati</taxon>
        <taxon>Actinomycetota</taxon>
        <taxon>Actinomycetes</taxon>
        <taxon>Propionibacteriales</taxon>
        <taxon>Propionibacteriaceae</taxon>
        <taxon>Microlunatus</taxon>
    </lineage>
</organism>
<keyword evidence="2" id="KW-0812">Transmembrane</keyword>
<dbReference type="OrthoDB" id="3534574at2"/>
<dbReference type="EMBL" id="CP041692">
    <property type="protein sequence ID" value="QDP98544.1"/>
    <property type="molecule type" value="Genomic_DNA"/>
</dbReference>
<feature type="compositionally biased region" description="Low complexity" evidence="1">
    <location>
        <begin position="57"/>
        <end position="73"/>
    </location>
</feature>
<protein>
    <submittedName>
        <fullName evidence="4">DUF1707 domain-containing protein</fullName>
    </submittedName>
</protein>
<dbReference type="AlphaFoldDB" id="A0A516Q546"/>
<feature type="region of interest" description="Disordered" evidence="1">
    <location>
        <begin position="51"/>
        <end position="73"/>
    </location>
</feature>
<feature type="domain" description="DUF1707" evidence="3">
    <location>
        <begin position="1"/>
        <end position="53"/>
    </location>
</feature>
<dbReference type="Proteomes" id="UP000319263">
    <property type="component" value="Chromosome"/>
</dbReference>
<name>A0A516Q546_9ACTN</name>
<dbReference type="KEGG" id="mik:FOE78_03205"/>
<evidence type="ECO:0000256" key="2">
    <source>
        <dbReference type="SAM" id="Phobius"/>
    </source>
</evidence>
<dbReference type="Pfam" id="PF08044">
    <property type="entry name" value="DUF1707"/>
    <property type="match status" value="1"/>
</dbReference>
<reference evidence="4 5" key="1">
    <citation type="submission" date="2019-07" db="EMBL/GenBank/DDBJ databases">
        <title>Microlunatus dokdonensis sp. nov. isolated from the rhizospheric soil of the wild plant Elymus tsukushiensis.</title>
        <authorList>
            <person name="Ghim S.-Y."/>
            <person name="Hwang Y.-J."/>
            <person name="Son J.-S."/>
            <person name="Shin J.-H."/>
        </authorList>
    </citation>
    <scope>NUCLEOTIDE SEQUENCE [LARGE SCALE GENOMIC DNA]</scope>
    <source>
        <strain evidence="4 5">KUDC0627</strain>
    </source>
</reference>
<keyword evidence="5" id="KW-1185">Reference proteome</keyword>
<accession>A0A516Q546</accession>
<evidence type="ECO:0000313" key="5">
    <source>
        <dbReference type="Proteomes" id="UP000319263"/>
    </source>
</evidence>
<evidence type="ECO:0000256" key="1">
    <source>
        <dbReference type="SAM" id="MobiDB-lite"/>
    </source>
</evidence>
<dbReference type="PANTHER" id="PTHR40763:SF5">
    <property type="entry name" value="MEMBRANE PROTEIN"/>
    <property type="match status" value="1"/>
</dbReference>
<evidence type="ECO:0000259" key="3">
    <source>
        <dbReference type="Pfam" id="PF08044"/>
    </source>
</evidence>
<gene>
    <name evidence="4" type="ORF">FOE78_03205</name>
</gene>
<sequence length="146" mass="16241">MRIGDQERDLAAECLREHLTSGRLDAEEFEQRLEVALTARVQSELDPLFADLPAPHPTSTHPTAMPKPAATPTVQPVATGSSCSGMNVFSGQSLVIGLIWTVFVVFCAVRGWDMWWLLFVPFVISANVHRRRRHVGHNRGGPYGHR</sequence>
<keyword evidence="2" id="KW-0472">Membrane</keyword>
<evidence type="ECO:0000313" key="4">
    <source>
        <dbReference type="EMBL" id="QDP98544.1"/>
    </source>
</evidence>
<keyword evidence="2" id="KW-1133">Transmembrane helix</keyword>
<feature type="transmembrane region" description="Helical" evidence="2">
    <location>
        <begin position="94"/>
        <end position="124"/>
    </location>
</feature>
<dbReference type="PANTHER" id="PTHR40763">
    <property type="entry name" value="MEMBRANE PROTEIN-RELATED"/>
    <property type="match status" value="1"/>
</dbReference>